<name>A0AAD4KFT7_9EURO</name>
<evidence type="ECO:0000313" key="9">
    <source>
        <dbReference type="Proteomes" id="UP001201262"/>
    </source>
</evidence>
<dbReference type="PIRSF" id="PIRSF024851">
    <property type="entry name" value="SCD1"/>
    <property type="match status" value="1"/>
</dbReference>
<feature type="active site" evidence="4">
    <location>
        <position position="108"/>
    </location>
</feature>
<feature type="binding site" evidence="5">
    <location>
        <position position="46"/>
    </location>
    <ligand>
        <name>substrate</name>
    </ligand>
</feature>
<feature type="region of interest" description="Disordered" evidence="6">
    <location>
        <begin position="167"/>
        <end position="187"/>
    </location>
</feature>
<feature type="binding site" evidence="5">
    <location>
        <position position="26"/>
    </location>
    <ligand>
        <name>substrate</name>
    </ligand>
</feature>
<dbReference type="GO" id="GO:0030411">
    <property type="term" value="F:scytalone dehydratase activity"/>
    <property type="evidence" value="ECO:0007669"/>
    <property type="project" value="InterPro"/>
</dbReference>
<accession>A0AAD4KFT7</accession>
<feature type="active site" evidence="4">
    <location>
        <position position="83"/>
    </location>
</feature>
<dbReference type="Pfam" id="PF02982">
    <property type="entry name" value="Scytalone_dh"/>
    <property type="match status" value="1"/>
</dbReference>
<evidence type="ECO:0000313" key="8">
    <source>
        <dbReference type="EMBL" id="KAH8689366.1"/>
    </source>
</evidence>
<organism evidence="8 9">
    <name type="scientific">Talaromyces proteolyticus</name>
    <dbReference type="NCBI Taxonomy" id="1131652"/>
    <lineage>
        <taxon>Eukaryota</taxon>
        <taxon>Fungi</taxon>
        <taxon>Dikarya</taxon>
        <taxon>Ascomycota</taxon>
        <taxon>Pezizomycotina</taxon>
        <taxon>Eurotiomycetes</taxon>
        <taxon>Eurotiomycetidae</taxon>
        <taxon>Eurotiales</taxon>
        <taxon>Trichocomaceae</taxon>
        <taxon>Talaromyces</taxon>
        <taxon>Talaromyces sect. Bacilispori</taxon>
    </lineage>
</organism>
<protein>
    <submittedName>
        <fullName evidence="8">Scytalone dehydratase</fullName>
    </submittedName>
</protein>
<reference evidence="8" key="1">
    <citation type="submission" date="2021-12" db="EMBL/GenBank/DDBJ databases">
        <title>Convergent genome expansion in fungi linked to evolution of root-endophyte symbiosis.</title>
        <authorList>
            <consortium name="DOE Joint Genome Institute"/>
            <person name="Ke Y.-H."/>
            <person name="Bonito G."/>
            <person name="Liao H.-L."/>
            <person name="Looney B."/>
            <person name="Rojas-Flechas A."/>
            <person name="Nash J."/>
            <person name="Hameed K."/>
            <person name="Schadt C."/>
            <person name="Martin F."/>
            <person name="Crous P.W."/>
            <person name="Miettinen O."/>
            <person name="Magnuson J.K."/>
            <person name="Labbe J."/>
            <person name="Jacobson D."/>
            <person name="Doktycz M.J."/>
            <person name="Veneault-Fourrey C."/>
            <person name="Kuo A."/>
            <person name="Mondo S."/>
            <person name="Calhoun S."/>
            <person name="Riley R."/>
            <person name="Ohm R."/>
            <person name="LaButti K."/>
            <person name="Andreopoulos B."/>
            <person name="Pangilinan J."/>
            <person name="Nolan M."/>
            <person name="Tritt A."/>
            <person name="Clum A."/>
            <person name="Lipzen A."/>
            <person name="Daum C."/>
            <person name="Barry K."/>
            <person name="Grigoriev I.V."/>
            <person name="Vilgalys R."/>
        </authorList>
    </citation>
    <scope>NUCLEOTIDE SEQUENCE</scope>
    <source>
        <strain evidence="8">PMI_201</strain>
    </source>
</reference>
<evidence type="ECO:0000256" key="1">
    <source>
        <dbReference type="ARBA" id="ARBA00008584"/>
    </source>
</evidence>
<dbReference type="GeneID" id="70251846"/>
<dbReference type="InterPro" id="IPR004235">
    <property type="entry name" value="Scytalone_dehydratase"/>
</dbReference>
<dbReference type="EMBL" id="JAJTJA010000015">
    <property type="protein sequence ID" value="KAH8689366.1"/>
    <property type="molecule type" value="Genomic_DNA"/>
</dbReference>
<proteinExistence type="inferred from homology"/>
<sequence>MANKLSISFDDYLQLEKCVFEWGDSYDAKDWQRLRGIIAPTLKIDYRIVMDERWYWPEMPSEDFIAMVSSEGFLGDPCIKTQHLLGGHWWERVSETEVIGHHQLRAAHLRYTDASLQEVAKRGHGHATNEHYYRRVDGVWKFAGIRPFVRWNEWDFEQIFRGLEFPDQQQNGSGSTRPIFKALPRRD</sequence>
<evidence type="ECO:0000256" key="4">
    <source>
        <dbReference type="PIRSR" id="PIRSR024851-50"/>
    </source>
</evidence>
<dbReference type="Gene3D" id="3.10.450.50">
    <property type="match status" value="1"/>
</dbReference>
<keyword evidence="2 3" id="KW-0456">Lyase</keyword>
<keyword evidence="9" id="KW-1185">Reference proteome</keyword>
<feature type="binding site" evidence="5">
    <location>
        <position position="129"/>
    </location>
    <ligand>
        <name>substrate</name>
    </ligand>
</feature>
<dbReference type="SUPFAM" id="SSF54427">
    <property type="entry name" value="NTF2-like"/>
    <property type="match status" value="1"/>
</dbReference>
<dbReference type="InterPro" id="IPR032710">
    <property type="entry name" value="NTF2-like_dom_sf"/>
</dbReference>
<comment type="similarity">
    <text evidence="1 3">Belongs to the scytalone dehydratase family.</text>
</comment>
<evidence type="ECO:0000256" key="5">
    <source>
        <dbReference type="PIRSR" id="PIRSR024851-51"/>
    </source>
</evidence>
<dbReference type="AlphaFoldDB" id="A0AAD4KFT7"/>
<evidence type="ECO:0000256" key="3">
    <source>
        <dbReference type="PIRNR" id="PIRNR024851"/>
    </source>
</evidence>
<feature type="compositionally biased region" description="Polar residues" evidence="6">
    <location>
        <begin position="167"/>
        <end position="176"/>
    </location>
</feature>
<dbReference type="Proteomes" id="UP001201262">
    <property type="component" value="Unassembled WGS sequence"/>
</dbReference>
<evidence type="ECO:0000259" key="7">
    <source>
        <dbReference type="Pfam" id="PF02982"/>
    </source>
</evidence>
<evidence type="ECO:0000256" key="2">
    <source>
        <dbReference type="ARBA" id="ARBA00023239"/>
    </source>
</evidence>
<gene>
    <name evidence="8" type="ORF">BGW36DRAFT_441517</name>
</gene>
<dbReference type="RefSeq" id="XP_046065720.1">
    <property type="nucleotide sequence ID" value="XM_046221559.1"/>
</dbReference>
<feature type="domain" description="Scytalone dehydratase-like" evidence="7">
    <location>
        <begin position="7"/>
        <end position="161"/>
    </location>
</feature>
<dbReference type="GO" id="GO:0006582">
    <property type="term" value="P:melanin metabolic process"/>
    <property type="evidence" value="ECO:0007669"/>
    <property type="project" value="InterPro"/>
</dbReference>
<dbReference type="InterPro" id="IPR049884">
    <property type="entry name" value="Scytalone_dh"/>
</dbReference>
<comment type="caution">
    <text evidence="8">The sequence shown here is derived from an EMBL/GenBank/DDBJ whole genome shotgun (WGS) entry which is preliminary data.</text>
</comment>
<evidence type="ECO:0000256" key="6">
    <source>
        <dbReference type="SAM" id="MobiDB-lite"/>
    </source>
</evidence>